<organism evidence="2 3">
    <name type="scientific">Blepharisma stoltei</name>
    <dbReference type="NCBI Taxonomy" id="1481888"/>
    <lineage>
        <taxon>Eukaryota</taxon>
        <taxon>Sar</taxon>
        <taxon>Alveolata</taxon>
        <taxon>Ciliophora</taxon>
        <taxon>Postciliodesmatophora</taxon>
        <taxon>Heterotrichea</taxon>
        <taxon>Heterotrichida</taxon>
        <taxon>Blepharismidae</taxon>
        <taxon>Blepharisma</taxon>
    </lineage>
</organism>
<protein>
    <submittedName>
        <fullName evidence="2">Uncharacterized protein</fullName>
    </submittedName>
</protein>
<proteinExistence type="predicted"/>
<keyword evidence="1" id="KW-0812">Transmembrane</keyword>
<dbReference type="AlphaFoldDB" id="A0AAU9IHI4"/>
<keyword evidence="3" id="KW-1185">Reference proteome</keyword>
<keyword evidence="1" id="KW-0472">Membrane</keyword>
<evidence type="ECO:0000256" key="1">
    <source>
        <dbReference type="SAM" id="Phobius"/>
    </source>
</evidence>
<name>A0AAU9IHI4_9CILI</name>
<reference evidence="2" key="1">
    <citation type="submission" date="2021-09" db="EMBL/GenBank/DDBJ databases">
        <authorList>
            <consortium name="AG Swart"/>
            <person name="Singh M."/>
            <person name="Singh A."/>
            <person name="Seah K."/>
            <person name="Emmerich C."/>
        </authorList>
    </citation>
    <scope>NUCLEOTIDE SEQUENCE</scope>
    <source>
        <strain evidence="2">ATCC30299</strain>
    </source>
</reference>
<feature type="transmembrane region" description="Helical" evidence="1">
    <location>
        <begin position="17"/>
        <end position="36"/>
    </location>
</feature>
<accession>A0AAU9IHI4</accession>
<gene>
    <name evidence="2" type="ORF">BSTOLATCC_MIC1461</name>
</gene>
<dbReference type="Proteomes" id="UP001162131">
    <property type="component" value="Unassembled WGS sequence"/>
</dbReference>
<evidence type="ECO:0000313" key="3">
    <source>
        <dbReference type="Proteomes" id="UP001162131"/>
    </source>
</evidence>
<comment type="caution">
    <text evidence="2">The sequence shown here is derived from an EMBL/GenBank/DDBJ whole genome shotgun (WGS) entry which is preliminary data.</text>
</comment>
<sequence>MEICVWRILLLIRYREFYFKICWYLILNFLLAFMSIKEIDFEKYLLKFQSKSQLMQIWLMIFKSEFKENN</sequence>
<evidence type="ECO:0000313" key="2">
    <source>
        <dbReference type="EMBL" id="CAG9310619.1"/>
    </source>
</evidence>
<keyword evidence="1" id="KW-1133">Transmembrane helix</keyword>
<dbReference type="EMBL" id="CAJZBQ010000002">
    <property type="protein sequence ID" value="CAG9310619.1"/>
    <property type="molecule type" value="Genomic_DNA"/>
</dbReference>